<dbReference type="PANTHER" id="PTHR37153:SF1">
    <property type="entry name" value="HYPOTHETICAL LOC292874"/>
    <property type="match status" value="1"/>
</dbReference>
<gene>
    <name evidence="1" type="ORF">GSOID_T00010828001</name>
</gene>
<sequence length="167" mass="19406">MSVSARKTGIIKKRTEAQVNRDEIDTFFPARHFSTPPQDRPRAIVIDIEGAESTNTFSHAGILSILKIMYPGQNISDKVSAIEFENANVIANANNKNERWIIEAKDFISRNKIFNEIEQHFPNRDKTDVRVRMYSAVRDEEYRRFLRFAGMQDKLKDYMLCGRMGHH</sequence>
<dbReference type="InterPro" id="IPR031746">
    <property type="entry name" value="DUF4732"/>
</dbReference>
<reference evidence="1" key="1">
    <citation type="journal article" date="2010" name="Science">
        <title>Plasticity of animal genome architecture unmasked by rapid evolution of a pelagic tunicate.</title>
        <authorList>
            <person name="Denoeud F."/>
            <person name="Henriet S."/>
            <person name="Mungpakdee S."/>
            <person name="Aury J.M."/>
            <person name="Da Silva C."/>
            <person name="Brinkmann H."/>
            <person name="Mikhaleva J."/>
            <person name="Olsen L.C."/>
            <person name="Jubin C."/>
            <person name="Canestro C."/>
            <person name="Bouquet J.M."/>
            <person name="Danks G."/>
            <person name="Poulain J."/>
            <person name="Campsteijn C."/>
            <person name="Adamski M."/>
            <person name="Cross I."/>
            <person name="Yadetie F."/>
            <person name="Muffato M."/>
            <person name="Louis A."/>
            <person name="Butcher S."/>
            <person name="Tsagkogeorga G."/>
            <person name="Konrad A."/>
            <person name="Singh S."/>
            <person name="Jensen M.F."/>
            <person name="Cong E.H."/>
            <person name="Eikeseth-Otteraa H."/>
            <person name="Noel B."/>
            <person name="Anthouard V."/>
            <person name="Porcel B.M."/>
            <person name="Kachouri-Lafond R."/>
            <person name="Nishino A."/>
            <person name="Ugolini M."/>
            <person name="Chourrout P."/>
            <person name="Nishida H."/>
            <person name="Aasland R."/>
            <person name="Huzurbazar S."/>
            <person name="Westhof E."/>
            <person name="Delsuc F."/>
            <person name="Lehrach H."/>
            <person name="Reinhardt R."/>
            <person name="Weissenbach J."/>
            <person name="Roy S.W."/>
            <person name="Artiguenave F."/>
            <person name="Postlethwait J.H."/>
            <person name="Manak J.R."/>
            <person name="Thompson E.M."/>
            <person name="Jaillon O."/>
            <person name="Du Pasquier L."/>
            <person name="Boudinot P."/>
            <person name="Liberles D.A."/>
            <person name="Volff J.N."/>
            <person name="Philippe H."/>
            <person name="Lenhard B."/>
            <person name="Roest Crollius H."/>
            <person name="Wincker P."/>
            <person name="Chourrout D."/>
        </authorList>
    </citation>
    <scope>NUCLEOTIDE SEQUENCE [LARGE SCALE GENOMIC DNA]</scope>
</reference>
<dbReference type="PANTHER" id="PTHR37153">
    <property type="entry name" value="CHROMOSOME 19 C19ORF81 HOMOLOG"/>
    <property type="match status" value="1"/>
</dbReference>
<dbReference type="InParanoid" id="E4XH58"/>
<dbReference type="Proteomes" id="UP000001307">
    <property type="component" value="Unassembled WGS sequence"/>
</dbReference>
<protein>
    <submittedName>
        <fullName evidence="1">Uncharacterized protein</fullName>
    </submittedName>
</protein>
<name>E4XH58_OIKDI</name>
<evidence type="ECO:0000313" key="1">
    <source>
        <dbReference type="EMBL" id="CBY10006.1"/>
    </source>
</evidence>
<keyword evidence="2" id="KW-1185">Reference proteome</keyword>
<evidence type="ECO:0000313" key="2">
    <source>
        <dbReference type="Proteomes" id="UP000001307"/>
    </source>
</evidence>
<proteinExistence type="predicted"/>
<organism evidence="1">
    <name type="scientific">Oikopleura dioica</name>
    <name type="common">Tunicate</name>
    <dbReference type="NCBI Taxonomy" id="34765"/>
    <lineage>
        <taxon>Eukaryota</taxon>
        <taxon>Metazoa</taxon>
        <taxon>Chordata</taxon>
        <taxon>Tunicata</taxon>
        <taxon>Appendicularia</taxon>
        <taxon>Copelata</taxon>
        <taxon>Oikopleuridae</taxon>
        <taxon>Oikopleura</taxon>
    </lineage>
</organism>
<dbReference type="EMBL" id="FN653050">
    <property type="protein sequence ID" value="CBY10006.1"/>
    <property type="molecule type" value="Genomic_DNA"/>
</dbReference>
<accession>E4XH58</accession>
<dbReference type="AlphaFoldDB" id="E4XH58"/>
<dbReference type="Pfam" id="PF15876">
    <property type="entry name" value="DUF4732"/>
    <property type="match status" value="1"/>
</dbReference>